<dbReference type="Proteomes" id="UP001415857">
    <property type="component" value="Unassembled WGS sequence"/>
</dbReference>
<dbReference type="Gene3D" id="3.40.50.300">
    <property type="entry name" value="P-loop containing nucleotide triphosphate hydrolases"/>
    <property type="match status" value="1"/>
</dbReference>
<dbReference type="Pfam" id="PF23247">
    <property type="entry name" value="LRR_RPS2"/>
    <property type="match status" value="1"/>
</dbReference>
<evidence type="ECO:0000256" key="3">
    <source>
        <dbReference type="ARBA" id="ARBA00022741"/>
    </source>
</evidence>
<dbReference type="InterPro" id="IPR003591">
    <property type="entry name" value="Leu-rich_rpt_typical-subtyp"/>
</dbReference>
<dbReference type="InterPro" id="IPR001875">
    <property type="entry name" value="DED_dom"/>
</dbReference>
<dbReference type="Pfam" id="PF23559">
    <property type="entry name" value="WHD_DRP"/>
    <property type="match status" value="1"/>
</dbReference>
<name>A0AAP0X2R9_LIQFO</name>
<dbReference type="AlphaFoldDB" id="A0AAP0X2R9"/>
<dbReference type="InterPro" id="IPR056789">
    <property type="entry name" value="LRR_R13L1-DRL21"/>
</dbReference>
<evidence type="ECO:0000256" key="5">
    <source>
        <dbReference type="ARBA" id="ARBA00022840"/>
    </source>
</evidence>
<dbReference type="PANTHER" id="PTHR36766:SF31">
    <property type="entry name" value="DISEASE RESISTANCE RPP13-LIKE PROTEIN 1"/>
    <property type="match status" value="1"/>
</dbReference>
<evidence type="ECO:0000256" key="2">
    <source>
        <dbReference type="ARBA" id="ARBA00022737"/>
    </source>
</evidence>
<dbReference type="InterPro" id="IPR027417">
    <property type="entry name" value="P-loop_NTPase"/>
</dbReference>
<feature type="domain" description="DED" evidence="6">
    <location>
        <begin position="466"/>
        <end position="546"/>
    </location>
</feature>
<dbReference type="SUPFAM" id="SSF52540">
    <property type="entry name" value="P-loop containing nucleoside triphosphate hydrolases"/>
    <property type="match status" value="1"/>
</dbReference>
<dbReference type="InterPro" id="IPR058922">
    <property type="entry name" value="WHD_DRP"/>
</dbReference>
<dbReference type="InterPro" id="IPR042197">
    <property type="entry name" value="Apaf_helical"/>
</dbReference>
<dbReference type="PRINTS" id="PR00364">
    <property type="entry name" value="DISEASERSIST"/>
</dbReference>
<keyword evidence="2" id="KW-0677">Repeat</keyword>
<sequence length="1060" mass="119953">MAEVLVGKAFLSAALKVLFDRMASREVLDFFKRRNLRDDLLKKLKIILLPVTAVLDDAEEKQITNPAVKKWLNELKDAVYHAEDLLDEIATEALQRNLEAGSRSSVTQVRDFISTSINPFDKGIKSKIKKIIENIEFIAKQKDLLGLKEGVGGKPLRSLPSTSVVDESSIYGRDDDKEKVAKLLLSDDASGNGICVIPIVGMGGIGKTTLTQLLYNDEKVNEYFDLKAWVYVSEEFDVVHVTKAVLQSIDSQPCVNKDLNLLQVKLKEKLMGKKFLLVLDDIWNEKYNDWDTLLTPFKVGAKGSKIIVTTRNESVALIVQTIPSHNLEQLSNEASWSLFTNHAFENRSPNAHPDLEVFGKKIVEKCKGLPLAVKTLGGLLHSKLDAKEWDDILKSNIWDFPNDKSNILPALRLSYHYLPTQLKQCFAYCSLFPKDYKFKKENLVLQWIAEGFVQQLESEKRLEDLAEEYFLELLSRSFFQQSKDEESSFIMHDLLNDLAQVLSNKVLHDLLPTLSCLRVLSLSQYENITELLDSIGKLKLLRYLDLSQTAIKRLPKETCTLYNLQTLMLSDCRSLIELPADIGKLHNLRHLDISGTNLSMMPVEMSGLKSLQTLTTFVVGKQIVGKQNALRVGELREFQHLRGKLSILKLQNVLDATDASEANLKDKKYLDELLLKGGFSDTNDSRNEDQRDIFDKLQPSTNLKKLTIQYYAARSFPNWLGDSSFCNVAVLLLSDCLYCSSLPPLGQLRSLEELYIVRMNLIERVGLEFYGTGLSLSEPFQRLKILRFEEMLKWEEWSSLEGRVFPSLKVLVIRNCPKLKGHLPTHLPSLEELGICGCQQLMASIPRNMTSIRNLQLRGCEEVVLNITSLEHLETNEFPDMTSLSEKMPSLLNTLTSLKYLFIDGCRSLLSFLETGLPSMLEFLKIERCDALESLPEGMFHGCTRFLELRIIECPSLKSFPRGTVPTTSKILIIKKCKKLELVLPEAEETMHNYYASLESLAITSSCDPLKSFPLGLLPKLNYFKIKDCINLESLWIPPDALHDDLPSLSVAAAIHSYPS</sequence>
<dbReference type="Pfam" id="PF00931">
    <property type="entry name" value="NB-ARC"/>
    <property type="match status" value="1"/>
</dbReference>
<dbReference type="InterPro" id="IPR036388">
    <property type="entry name" value="WH-like_DNA-bd_sf"/>
</dbReference>
<organism evidence="7 8">
    <name type="scientific">Liquidambar formosana</name>
    <name type="common">Formosan gum</name>
    <dbReference type="NCBI Taxonomy" id="63359"/>
    <lineage>
        <taxon>Eukaryota</taxon>
        <taxon>Viridiplantae</taxon>
        <taxon>Streptophyta</taxon>
        <taxon>Embryophyta</taxon>
        <taxon>Tracheophyta</taxon>
        <taxon>Spermatophyta</taxon>
        <taxon>Magnoliopsida</taxon>
        <taxon>eudicotyledons</taxon>
        <taxon>Gunneridae</taxon>
        <taxon>Pentapetalae</taxon>
        <taxon>Saxifragales</taxon>
        <taxon>Altingiaceae</taxon>
        <taxon>Liquidambar</taxon>
    </lineage>
</organism>
<evidence type="ECO:0000256" key="4">
    <source>
        <dbReference type="ARBA" id="ARBA00022821"/>
    </source>
</evidence>
<dbReference type="InterPro" id="IPR041118">
    <property type="entry name" value="Rx_N"/>
</dbReference>
<accession>A0AAP0X2R9</accession>
<dbReference type="SUPFAM" id="SSF52058">
    <property type="entry name" value="L domain-like"/>
    <property type="match status" value="2"/>
</dbReference>
<dbReference type="PANTHER" id="PTHR36766">
    <property type="entry name" value="PLANT BROAD-SPECTRUM MILDEW RESISTANCE PROTEIN RPW8"/>
    <property type="match status" value="1"/>
</dbReference>
<gene>
    <name evidence="7" type="ORF">L1049_011953</name>
</gene>
<dbReference type="FunFam" id="1.10.10.10:FF:000322">
    <property type="entry name" value="Probable disease resistance protein At1g63360"/>
    <property type="match status" value="1"/>
</dbReference>
<dbReference type="GO" id="GO:0051707">
    <property type="term" value="P:response to other organism"/>
    <property type="evidence" value="ECO:0007669"/>
    <property type="project" value="UniProtKB-ARBA"/>
</dbReference>
<dbReference type="SMART" id="SM00369">
    <property type="entry name" value="LRR_TYP"/>
    <property type="match status" value="2"/>
</dbReference>
<dbReference type="InterPro" id="IPR032675">
    <property type="entry name" value="LRR_dom_sf"/>
</dbReference>
<keyword evidence="3" id="KW-0547">Nucleotide-binding</keyword>
<evidence type="ECO:0000256" key="1">
    <source>
        <dbReference type="ARBA" id="ARBA00022614"/>
    </source>
</evidence>
<keyword evidence="8" id="KW-1185">Reference proteome</keyword>
<dbReference type="Gene3D" id="1.20.5.4130">
    <property type="match status" value="1"/>
</dbReference>
<dbReference type="InterPro" id="IPR002182">
    <property type="entry name" value="NB-ARC"/>
</dbReference>
<evidence type="ECO:0000259" key="6">
    <source>
        <dbReference type="PROSITE" id="PS50168"/>
    </source>
</evidence>
<dbReference type="Gene3D" id="1.10.8.430">
    <property type="entry name" value="Helical domain of apoptotic protease-activating factors"/>
    <property type="match status" value="1"/>
</dbReference>
<dbReference type="EMBL" id="JBBPBK010000006">
    <property type="protein sequence ID" value="KAK9283703.1"/>
    <property type="molecule type" value="Genomic_DNA"/>
</dbReference>
<dbReference type="InterPro" id="IPR057135">
    <property type="entry name" value="At4g27190-like_LRR"/>
</dbReference>
<protein>
    <recommendedName>
        <fullName evidence="6">DED domain-containing protein</fullName>
    </recommendedName>
</protein>
<dbReference type="Gene3D" id="1.10.10.10">
    <property type="entry name" value="Winged helix-like DNA-binding domain superfamily/Winged helix DNA-binding domain"/>
    <property type="match status" value="1"/>
</dbReference>
<evidence type="ECO:0000313" key="8">
    <source>
        <dbReference type="Proteomes" id="UP001415857"/>
    </source>
</evidence>
<reference evidence="7 8" key="1">
    <citation type="journal article" date="2024" name="Plant J.">
        <title>Genome sequences and population genomics reveal climatic adaptation and genomic divergence between two closely related sweetgum species.</title>
        <authorList>
            <person name="Xu W.Q."/>
            <person name="Ren C.Q."/>
            <person name="Zhang X.Y."/>
            <person name="Comes H.P."/>
            <person name="Liu X.H."/>
            <person name="Li Y.G."/>
            <person name="Kettle C.J."/>
            <person name="Jalonen R."/>
            <person name="Gaisberger H."/>
            <person name="Ma Y.Z."/>
            <person name="Qiu Y.X."/>
        </authorList>
    </citation>
    <scope>NUCLEOTIDE SEQUENCE [LARGE SCALE GENOMIC DNA]</scope>
    <source>
        <strain evidence="7">Hangzhou</strain>
    </source>
</reference>
<dbReference type="GO" id="GO:0005524">
    <property type="term" value="F:ATP binding"/>
    <property type="evidence" value="ECO:0007669"/>
    <property type="project" value="UniProtKB-KW"/>
</dbReference>
<dbReference type="PROSITE" id="PS50168">
    <property type="entry name" value="DED"/>
    <property type="match status" value="1"/>
</dbReference>
<proteinExistence type="predicted"/>
<dbReference type="Gene3D" id="3.80.10.10">
    <property type="entry name" value="Ribonuclease Inhibitor"/>
    <property type="match status" value="2"/>
</dbReference>
<dbReference type="Pfam" id="PF25019">
    <property type="entry name" value="LRR_R13L1-DRL21"/>
    <property type="match status" value="1"/>
</dbReference>
<dbReference type="Pfam" id="PF18052">
    <property type="entry name" value="Rx_N"/>
    <property type="match status" value="1"/>
</dbReference>
<keyword evidence="5" id="KW-0067">ATP-binding</keyword>
<dbReference type="GO" id="GO:0043531">
    <property type="term" value="F:ADP binding"/>
    <property type="evidence" value="ECO:0007669"/>
    <property type="project" value="InterPro"/>
</dbReference>
<comment type="caution">
    <text evidence="7">The sequence shown here is derived from an EMBL/GenBank/DDBJ whole genome shotgun (WGS) entry which is preliminary data.</text>
</comment>
<evidence type="ECO:0000313" key="7">
    <source>
        <dbReference type="EMBL" id="KAK9283703.1"/>
    </source>
</evidence>
<keyword evidence="1" id="KW-0433">Leucine-rich repeat</keyword>
<keyword evidence="4" id="KW-0611">Plant defense</keyword>
<dbReference type="GO" id="GO:0006952">
    <property type="term" value="P:defense response"/>
    <property type="evidence" value="ECO:0007669"/>
    <property type="project" value="UniProtKB-KW"/>
</dbReference>
<dbReference type="FunFam" id="3.40.50.300:FF:001091">
    <property type="entry name" value="Probable disease resistance protein At1g61300"/>
    <property type="match status" value="1"/>
</dbReference>